<evidence type="ECO:0000313" key="3">
    <source>
        <dbReference type="Proteomes" id="UP001200470"/>
    </source>
</evidence>
<dbReference type="Proteomes" id="UP001200470">
    <property type="component" value="Unassembled WGS sequence"/>
</dbReference>
<feature type="chain" id="PRO_5047528732" evidence="1">
    <location>
        <begin position="20"/>
        <end position="312"/>
    </location>
</feature>
<evidence type="ECO:0000313" key="2">
    <source>
        <dbReference type="EMBL" id="MCF2564337.1"/>
    </source>
</evidence>
<dbReference type="InterPro" id="IPR046173">
    <property type="entry name" value="DUF6175"/>
</dbReference>
<sequence>MRRIAITLLFFVMSSIAMAQKKPTIMILPSDHWCEMRYFMTTYDNQGTKVKTPNYQQAFMEDTEIGPVISKIGQILTGMGYSLKDAEQEIKSINTKTAEDNVTMSKSSGASLVESPLDMLKRRIKSDVLIQIFWDLSRSGGGHATTFTLEAFDSYTNKRIATSTGSTQGQGSVPDLLAAAVQQNVKPFDKQMDKWFDDQKKNGREINLTVRCWDSWENDLETEYDGEELTDCIQNWLKQNCVGGVFNLSDGTESFAQFEQVRIPLTDERGNAMDARAFATLLRKYLAKSPYNITAKVMQRGLGEAILVLGEK</sequence>
<comment type="caution">
    <text evidence="2">The sequence shown here is derived from an EMBL/GenBank/DDBJ whole genome shotgun (WGS) entry which is preliminary data.</text>
</comment>
<evidence type="ECO:0000256" key="1">
    <source>
        <dbReference type="SAM" id="SignalP"/>
    </source>
</evidence>
<dbReference type="Pfam" id="PF19672">
    <property type="entry name" value="DUF6175"/>
    <property type="match status" value="1"/>
</dbReference>
<proteinExistence type="predicted"/>
<name>A0ABS9CGW6_9BACT</name>
<dbReference type="RefSeq" id="WP_301638389.1">
    <property type="nucleotide sequence ID" value="NZ_JADYTN010000021.1"/>
</dbReference>
<keyword evidence="3" id="KW-1185">Reference proteome</keyword>
<accession>A0ABS9CGW6</accession>
<protein>
    <submittedName>
        <fullName evidence="2">Uncharacterized protein</fullName>
    </submittedName>
</protein>
<organism evidence="2 3">
    <name type="scientific">Xylanibacter brevis</name>
    <dbReference type="NCBI Taxonomy" id="83231"/>
    <lineage>
        <taxon>Bacteria</taxon>
        <taxon>Pseudomonadati</taxon>
        <taxon>Bacteroidota</taxon>
        <taxon>Bacteroidia</taxon>
        <taxon>Bacteroidales</taxon>
        <taxon>Prevotellaceae</taxon>
        <taxon>Xylanibacter</taxon>
    </lineage>
</organism>
<reference evidence="2 3" key="1">
    <citation type="submission" date="2020-12" db="EMBL/GenBank/DDBJ databases">
        <title>Whole genome sequences of gut porcine anaerobes.</title>
        <authorList>
            <person name="Kubasova T."/>
            <person name="Jahodarova E."/>
            <person name="Rychlik I."/>
        </authorList>
    </citation>
    <scope>NUCLEOTIDE SEQUENCE [LARGE SCALE GENOMIC DNA]</scope>
    <source>
        <strain evidence="2 3">An925</strain>
    </source>
</reference>
<gene>
    <name evidence="2" type="ORF">I6E12_09455</name>
</gene>
<keyword evidence="1" id="KW-0732">Signal</keyword>
<feature type="signal peptide" evidence="1">
    <location>
        <begin position="1"/>
        <end position="19"/>
    </location>
</feature>
<dbReference type="EMBL" id="JADYTN010000021">
    <property type="protein sequence ID" value="MCF2564337.1"/>
    <property type="molecule type" value="Genomic_DNA"/>
</dbReference>